<evidence type="ECO:0000256" key="8">
    <source>
        <dbReference type="SAM" id="Phobius"/>
    </source>
</evidence>
<sequence length="1369" mass="150390">MATEGAPPLADLTAPTAPIVGSVDKPTTTPDQVKLETDALPVDTTATEPPKEDAIVPAVTVQPTVAEKIVEVVEKGKPDPARLLIQTDEKQKTSLAAVAGAAVALGASVKVEGDGTAVAEAAKAFAATKGKDKSFRTAGKTVIAAQTLASTISLGPSPREAFSRLTGVVLEEDHDIPRPIRSLVVKAAKTQDSIQAQLDTYRPMIEMLVYWENLKVALYFSTALFWTWFLTKFGFGFGWVVVILVMVGGAYRRNVKRLKRKIQNEVATAAALQKMKTDSESVEWLNLFLSRFWLDFEPGLSAGIQSGVNAVLETNKPGFLEELALTTFTLGSQAPRIESVRAYPNTTDDTLLMDWDISFVPIDEDRISKEQMKRADIRQSKIELTARVGKGMASIPLPVLVTDMELRGVARVNIKFMTTFPNIKLVEFGFVQKPMIDFTVRPLKGMDLMDTPGLNSFLQDTIDWNLNAMLVDPNKITIDLEQLMGITAGGDKVVGVFKIRLCEGKSLKNAELTGKSDPYAKVLLGGKQVYKTKAQSATLNPFWDETTYIVITKTVFDQAAAGADEVTIQVMDHNVSKDKAMGITLPLKLSRWTKLLEDATAEDPLPKEEHDLLVDQWGTPHNLDDNVDIWKKLLVEGTTKPRGGDIRLQLAYFPIADLAPGGPVPESPAGVLQIIVHQAKELATSKNANPECVVYQAAGTEVFRTPQKRRTNNPVWDAPYTLFVQDVGTAKFKFVVVNGGAVVGDVWVTAAEVMNKPDQDWFKLRGASGKLRVTVKFIPVDLENTHLDGKKIKRKEPVGMIRLEVKEAKGLANVELLGKSDPYVKVGLAGRHFGATHVKENTLDPKWNEVFYAVVYSRRERLSLDLWDWQNLTKDRSLGKVDFNLSDLVDLEKDEEGDEDAVEEVKGGVGSGGERLARFKQDGLKILKDDRGLQTDVWAPIYLFKSDAEETSSVTKSVDATSAQTLESPTGSAEMLFFGSGGKAPKQKGHLHFEVAFFPVISGKVVHAMKKKSLSPLVKKPVEAVEGETEEERVKREEVLKEIKEEEREDEEEDEEEKALKLVAEYPSGILRLRIQDIKEHGLSKRKDAYVEICLNDEPYFASRKKPLGEIVSWEESIDKFVPNLATQKISILFKLQKDKDSKPNEDEVVGFWTGDVTGLIGKSGETVDVRAGDPKSPGAGTVGKLKLSVGYAPVELDLEQGVGEGTNSMGVLHVDILEAVDIEGVDQRGTSDPYCQALLNGNKAYKTKTLKKTVNPIWKESFQSPVQNRFRSTIQIQVRDWNQLSKDVTIGTVNIQLSRLVPNEVVEGDFPLEGAAKGTLKLRLFFDPQMVHADKKSMDAGSRLGGDENAVKKFGKGLGTTVAGTAVG</sequence>
<keyword evidence="8" id="KW-0812">Transmembrane</keyword>
<feature type="transmembrane region" description="Helical" evidence="8">
    <location>
        <begin position="233"/>
        <end position="251"/>
    </location>
</feature>
<evidence type="ECO:0000313" key="11">
    <source>
        <dbReference type="EMBL" id="KAJ3038081.1"/>
    </source>
</evidence>
<reference evidence="11" key="1">
    <citation type="submission" date="2020-05" db="EMBL/GenBank/DDBJ databases">
        <title>Phylogenomic resolution of chytrid fungi.</title>
        <authorList>
            <person name="Stajich J.E."/>
            <person name="Amses K."/>
            <person name="Simmons R."/>
            <person name="Seto K."/>
            <person name="Myers J."/>
            <person name="Bonds A."/>
            <person name="Quandt C.A."/>
            <person name="Barry K."/>
            <person name="Liu P."/>
            <person name="Grigoriev I."/>
            <person name="Longcore J.E."/>
            <person name="James T.Y."/>
        </authorList>
    </citation>
    <scope>NUCLEOTIDE SEQUENCE</scope>
    <source>
        <strain evidence="11">JEL0318</strain>
    </source>
</reference>
<keyword evidence="4" id="KW-0446">Lipid-binding</keyword>
<organism evidence="11 12">
    <name type="scientific">Rhizophlyctis rosea</name>
    <dbReference type="NCBI Taxonomy" id="64517"/>
    <lineage>
        <taxon>Eukaryota</taxon>
        <taxon>Fungi</taxon>
        <taxon>Fungi incertae sedis</taxon>
        <taxon>Chytridiomycota</taxon>
        <taxon>Chytridiomycota incertae sedis</taxon>
        <taxon>Chytridiomycetes</taxon>
        <taxon>Rhizophlyctidales</taxon>
        <taxon>Rhizophlyctidaceae</taxon>
        <taxon>Rhizophlyctis</taxon>
    </lineage>
</organism>
<evidence type="ECO:0000256" key="7">
    <source>
        <dbReference type="SAM" id="MobiDB-lite"/>
    </source>
</evidence>
<evidence type="ECO:0000259" key="9">
    <source>
        <dbReference type="PROSITE" id="PS50004"/>
    </source>
</evidence>
<evidence type="ECO:0008006" key="13">
    <source>
        <dbReference type="Google" id="ProtNLM"/>
    </source>
</evidence>
<dbReference type="InterPro" id="IPR031468">
    <property type="entry name" value="SMP_LBD"/>
</dbReference>
<keyword evidence="3" id="KW-0445">Lipid transport</keyword>
<keyword evidence="8" id="KW-1133">Transmembrane helix</keyword>
<evidence type="ECO:0000313" key="12">
    <source>
        <dbReference type="Proteomes" id="UP001212841"/>
    </source>
</evidence>
<dbReference type="GO" id="GO:0006869">
    <property type="term" value="P:lipid transport"/>
    <property type="evidence" value="ECO:0007669"/>
    <property type="project" value="UniProtKB-KW"/>
</dbReference>
<feature type="non-terminal residue" evidence="11">
    <location>
        <position position="1369"/>
    </location>
</feature>
<dbReference type="InterPro" id="IPR052455">
    <property type="entry name" value="Tricalbin_domain"/>
</dbReference>
<feature type="domain" description="C2" evidence="9">
    <location>
        <begin position="472"/>
        <end position="605"/>
    </location>
</feature>
<dbReference type="CDD" id="cd21678">
    <property type="entry name" value="SMP_TCB"/>
    <property type="match status" value="1"/>
</dbReference>
<dbReference type="GO" id="GO:0016020">
    <property type="term" value="C:membrane"/>
    <property type="evidence" value="ECO:0007669"/>
    <property type="project" value="UniProtKB-SubCell"/>
</dbReference>
<dbReference type="Gene3D" id="2.60.40.150">
    <property type="entry name" value="C2 domain"/>
    <property type="match status" value="4"/>
</dbReference>
<proteinExistence type="predicted"/>
<dbReference type="Pfam" id="PF25669">
    <property type="entry name" value="SMP_MUG190-like"/>
    <property type="match status" value="1"/>
</dbReference>
<evidence type="ECO:0000256" key="5">
    <source>
        <dbReference type="ARBA" id="ARBA00023136"/>
    </source>
</evidence>
<dbReference type="Pfam" id="PF00168">
    <property type="entry name" value="C2"/>
    <property type="match status" value="4"/>
</dbReference>
<feature type="domain" description="SMP-LTD" evidence="10">
    <location>
        <begin position="278"/>
        <end position="481"/>
    </location>
</feature>
<dbReference type="PROSITE" id="PS50004">
    <property type="entry name" value="C2"/>
    <property type="match status" value="4"/>
</dbReference>
<keyword evidence="6" id="KW-0175">Coiled coil</keyword>
<dbReference type="InterPro" id="IPR000008">
    <property type="entry name" value="C2_dom"/>
</dbReference>
<keyword evidence="12" id="KW-1185">Reference proteome</keyword>
<evidence type="ECO:0000256" key="3">
    <source>
        <dbReference type="ARBA" id="ARBA00023055"/>
    </source>
</evidence>
<evidence type="ECO:0000256" key="1">
    <source>
        <dbReference type="ARBA" id="ARBA00004370"/>
    </source>
</evidence>
<protein>
    <recommendedName>
        <fullName evidence="13">Tricalbin</fullName>
    </recommendedName>
</protein>
<name>A0AAD5S2M6_9FUNG</name>
<dbReference type="SMART" id="SM00239">
    <property type="entry name" value="C2"/>
    <property type="match status" value="4"/>
</dbReference>
<gene>
    <name evidence="11" type="ORF">HK097_003283</name>
</gene>
<evidence type="ECO:0000256" key="4">
    <source>
        <dbReference type="ARBA" id="ARBA00023121"/>
    </source>
</evidence>
<dbReference type="PANTHER" id="PTHR46980:SF2">
    <property type="entry name" value="TRICALBIN-1-RELATED"/>
    <property type="match status" value="1"/>
</dbReference>
<feature type="transmembrane region" description="Helical" evidence="8">
    <location>
        <begin position="208"/>
        <end position="227"/>
    </location>
</feature>
<evidence type="ECO:0000256" key="6">
    <source>
        <dbReference type="SAM" id="Coils"/>
    </source>
</evidence>
<feature type="domain" description="C2" evidence="9">
    <location>
        <begin position="1193"/>
        <end position="1311"/>
    </location>
</feature>
<dbReference type="SUPFAM" id="SSF49562">
    <property type="entry name" value="C2 domain (Calcium/lipid-binding domain, CaLB)"/>
    <property type="match status" value="4"/>
</dbReference>
<dbReference type="InterPro" id="IPR035892">
    <property type="entry name" value="C2_domain_sf"/>
</dbReference>
<dbReference type="GO" id="GO:0008289">
    <property type="term" value="F:lipid binding"/>
    <property type="evidence" value="ECO:0007669"/>
    <property type="project" value="UniProtKB-KW"/>
</dbReference>
<feature type="compositionally biased region" description="Low complexity" evidence="7">
    <location>
        <begin position="1"/>
        <end position="18"/>
    </location>
</feature>
<dbReference type="PANTHER" id="PTHR46980">
    <property type="entry name" value="TRICALBIN-1-RELATED"/>
    <property type="match status" value="1"/>
</dbReference>
<accession>A0AAD5S2M6</accession>
<dbReference type="EMBL" id="JADGJD010001769">
    <property type="protein sequence ID" value="KAJ3038081.1"/>
    <property type="molecule type" value="Genomic_DNA"/>
</dbReference>
<feature type="domain" description="C2" evidence="9">
    <location>
        <begin position="642"/>
        <end position="771"/>
    </location>
</feature>
<comment type="caution">
    <text evidence="11">The sequence shown here is derived from an EMBL/GenBank/DDBJ whole genome shotgun (WGS) entry which is preliminary data.</text>
</comment>
<evidence type="ECO:0000256" key="2">
    <source>
        <dbReference type="ARBA" id="ARBA00022448"/>
    </source>
</evidence>
<comment type="subcellular location">
    <subcellularLocation>
        <location evidence="1">Membrane</location>
    </subcellularLocation>
</comment>
<dbReference type="Proteomes" id="UP001212841">
    <property type="component" value="Unassembled WGS sequence"/>
</dbReference>
<keyword evidence="5 8" id="KW-0472">Membrane</keyword>
<keyword evidence="2" id="KW-0813">Transport</keyword>
<feature type="region of interest" description="Disordered" evidence="7">
    <location>
        <begin position="1"/>
        <end position="33"/>
    </location>
</feature>
<feature type="domain" description="C2" evidence="9">
    <location>
        <begin position="781"/>
        <end position="898"/>
    </location>
</feature>
<evidence type="ECO:0000259" key="10">
    <source>
        <dbReference type="PROSITE" id="PS51847"/>
    </source>
</evidence>
<dbReference type="PROSITE" id="PS51847">
    <property type="entry name" value="SMP"/>
    <property type="match status" value="1"/>
</dbReference>
<feature type="coiled-coil region" evidence="6">
    <location>
        <begin position="1029"/>
        <end position="1061"/>
    </location>
</feature>